<dbReference type="RefSeq" id="WP_124539943.1">
    <property type="nucleotide sequence ID" value="NZ_QUSW01000002.1"/>
</dbReference>
<evidence type="ECO:0000313" key="1">
    <source>
        <dbReference type="EMBL" id="RQP25036.1"/>
    </source>
</evidence>
<reference evidence="1 2" key="1">
    <citation type="submission" date="2018-08" db="EMBL/GenBank/DDBJ databases">
        <authorList>
            <person name="Khan S.A."/>
            <person name="Jeon C.O."/>
            <person name="Chun B.H."/>
            <person name="Jeong S.E."/>
        </authorList>
    </citation>
    <scope>NUCLEOTIDE SEQUENCE [LARGE SCALE GENOMIC DNA]</scope>
    <source>
        <strain evidence="1 2">S-16</strain>
    </source>
</reference>
<name>A0A3N7HUP5_9BURK</name>
<evidence type="ECO:0000313" key="2">
    <source>
        <dbReference type="Proteomes" id="UP000267464"/>
    </source>
</evidence>
<organism evidence="1 2">
    <name type="scientific">Piscinibacter terrae</name>
    <dbReference type="NCBI Taxonomy" id="2496871"/>
    <lineage>
        <taxon>Bacteria</taxon>
        <taxon>Pseudomonadati</taxon>
        <taxon>Pseudomonadota</taxon>
        <taxon>Betaproteobacteria</taxon>
        <taxon>Burkholderiales</taxon>
        <taxon>Sphaerotilaceae</taxon>
        <taxon>Piscinibacter</taxon>
    </lineage>
</organism>
<dbReference type="Proteomes" id="UP000267464">
    <property type="component" value="Unassembled WGS sequence"/>
</dbReference>
<reference evidence="1 2" key="2">
    <citation type="submission" date="2018-12" db="EMBL/GenBank/DDBJ databases">
        <title>Rhizobacter gummiphilus sp. nov., a rubber-degrading bacterium isolated from the soil of a botanical garden in Japan.</title>
        <authorList>
            <person name="Shunsuke S.S."/>
        </authorList>
    </citation>
    <scope>NUCLEOTIDE SEQUENCE [LARGE SCALE GENOMIC DNA]</scope>
    <source>
        <strain evidence="1 2">S-16</strain>
    </source>
</reference>
<keyword evidence="2" id="KW-1185">Reference proteome</keyword>
<comment type="caution">
    <text evidence="1">The sequence shown here is derived from an EMBL/GenBank/DDBJ whole genome shotgun (WGS) entry which is preliminary data.</text>
</comment>
<gene>
    <name evidence="1" type="ORF">DZC73_09280</name>
</gene>
<proteinExistence type="predicted"/>
<dbReference type="OrthoDB" id="6064967at2"/>
<sequence length="169" mass="18816">MKPFIERLKSMLSAPKPAADPPSAGDPLNYDQFIHLDAEDLAEQGIAAAYRELTPQLLQYTRSPIEVTEEIDSDSGSYAVRAAELRFPIWGRGTSNRDGWQRATVAFFALVNANLKNSSHKFYALYGGNDLGGLFLTEEEFAAARQAIKKQSEWPWVPVDEPPHYGCPN</sequence>
<protein>
    <submittedName>
        <fullName evidence="1">Uncharacterized protein</fullName>
    </submittedName>
</protein>
<dbReference type="EMBL" id="QUSW01000002">
    <property type="protein sequence ID" value="RQP25036.1"/>
    <property type="molecule type" value="Genomic_DNA"/>
</dbReference>
<dbReference type="AlphaFoldDB" id="A0A3N7HUP5"/>
<accession>A0A3N7HUP5</accession>